<keyword evidence="8" id="KW-1185">Reference proteome</keyword>
<comment type="subunit">
    <text evidence="3">Homotetramer.</text>
</comment>
<keyword evidence="4" id="KW-0479">Metal-binding</keyword>
<dbReference type="InterPro" id="IPR006549">
    <property type="entry name" value="HAD-SF_hydro_IIIA"/>
</dbReference>
<reference evidence="7 8" key="1">
    <citation type="submission" date="2019-02" db="EMBL/GenBank/DDBJ databases">
        <title>Genome sequence of the sea-ice species Brumimicrobium glaciale.</title>
        <authorList>
            <person name="Bowman J.P."/>
        </authorList>
    </citation>
    <scope>NUCLEOTIDE SEQUENCE [LARGE SCALE GENOMIC DNA]</scope>
    <source>
        <strain evidence="7 8">IC156</strain>
    </source>
</reference>
<dbReference type="InterPro" id="IPR050793">
    <property type="entry name" value="CMP-NeuNAc_synthase"/>
</dbReference>
<dbReference type="RefSeq" id="WP_130092727.1">
    <property type="nucleotide sequence ID" value="NZ_SETE01000002.1"/>
</dbReference>
<gene>
    <name evidence="7" type="ORF">ERX46_04915</name>
</gene>
<dbReference type="Pfam" id="PF08282">
    <property type="entry name" value="Hydrolase_3"/>
    <property type="match status" value="1"/>
</dbReference>
<dbReference type="Gene3D" id="3.40.50.1000">
    <property type="entry name" value="HAD superfamily/HAD-like"/>
    <property type="match status" value="1"/>
</dbReference>
<evidence type="ECO:0000313" key="7">
    <source>
        <dbReference type="EMBL" id="RYM34718.1"/>
    </source>
</evidence>
<keyword evidence="6" id="KW-0460">Magnesium</keyword>
<dbReference type="Proteomes" id="UP000293952">
    <property type="component" value="Unassembled WGS sequence"/>
</dbReference>
<comment type="similarity">
    <text evidence="2">Belongs to the KdsC family.</text>
</comment>
<comment type="caution">
    <text evidence="7">The sequence shown here is derived from an EMBL/GenBank/DDBJ whole genome shotgun (WGS) entry which is preliminary data.</text>
</comment>
<dbReference type="SFLD" id="SFLDG01138">
    <property type="entry name" value="C1.6.2:_Deoxy-d-mannose-octulo"/>
    <property type="match status" value="1"/>
</dbReference>
<dbReference type="InterPro" id="IPR036412">
    <property type="entry name" value="HAD-like_sf"/>
</dbReference>
<keyword evidence="5 7" id="KW-0378">Hydrolase</keyword>
<protein>
    <submittedName>
        <fullName evidence="7">HAD-IIIA family hydrolase</fullName>
    </submittedName>
</protein>
<evidence type="ECO:0000313" key="8">
    <source>
        <dbReference type="Proteomes" id="UP000293952"/>
    </source>
</evidence>
<dbReference type="SUPFAM" id="SSF56784">
    <property type="entry name" value="HAD-like"/>
    <property type="match status" value="1"/>
</dbReference>
<evidence type="ECO:0000256" key="5">
    <source>
        <dbReference type="ARBA" id="ARBA00022801"/>
    </source>
</evidence>
<dbReference type="EMBL" id="SETE01000002">
    <property type="protein sequence ID" value="RYM34718.1"/>
    <property type="molecule type" value="Genomic_DNA"/>
</dbReference>
<accession>A0A4Q4KNI7</accession>
<name>A0A4Q4KNI7_9FLAO</name>
<comment type="cofactor">
    <cofactor evidence="1">
        <name>Mg(2+)</name>
        <dbReference type="ChEBI" id="CHEBI:18420"/>
    </cofactor>
</comment>
<dbReference type="NCBIfam" id="TIGR01662">
    <property type="entry name" value="HAD-SF-IIIA"/>
    <property type="match status" value="1"/>
</dbReference>
<sequence length="223" mass="24660">MKLLNANIEAVLVKNKSSLEQYLKENKVSKVEDLTLGTLELFCYRNDLDFVNLLSYNMTVDPQKAKKIKLLILDVDGVMTDAGMFFTENGDQIKKYNAKDGMAIMALKKSGVEVGIISSGFKLQMVKARAELLKIEHLYVGRDPKIDILNGWCKKLNIDLSEVGIIGDDINDLQVMKSVGFSAAPSDAVPVVKAQVDLVLNSKGGRGCVREFIDNYLLDEPLG</sequence>
<evidence type="ECO:0000256" key="2">
    <source>
        <dbReference type="ARBA" id="ARBA00005893"/>
    </source>
</evidence>
<proteinExistence type="inferred from homology"/>
<dbReference type="AlphaFoldDB" id="A0A4Q4KNI7"/>
<dbReference type="FunFam" id="3.40.50.1000:FF:000029">
    <property type="entry name" value="3-deoxy-D-manno-octulosonate 8-phosphate phosphatase KdsC"/>
    <property type="match status" value="1"/>
</dbReference>
<dbReference type="InterPro" id="IPR023214">
    <property type="entry name" value="HAD_sf"/>
</dbReference>
<evidence type="ECO:0000256" key="6">
    <source>
        <dbReference type="ARBA" id="ARBA00022842"/>
    </source>
</evidence>
<dbReference type="GO" id="GO:0008781">
    <property type="term" value="F:N-acylneuraminate cytidylyltransferase activity"/>
    <property type="evidence" value="ECO:0007669"/>
    <property type="project" value="TreeGrafter"/>
</dbReference>
<dbReference type="NCBIfam" id="TIGR01670">
    <property type="entry name" value="KdsC-phosphatas"/>
    <property type="match status" value="1"/>
</dbReference>
<evidence type="ECO:0000256" key="3">
    <source>
        <dbReference type="ARBA" id="ARBA00011881"/>
    </source>
</evidence>
<dbReference type="SFLD" id="SFLDG01136">
    <property type="entry name" value="C1.6:_Phosphoserine_Phosphatas"/>
    <property type="match status" value="1"/>
</dbReference>
<evidence type="ECO:0000256" key="1">
    <source>
        <dbReference type="ARBA" id="ARBA00001946"/>
    </source>
</evidence>
<dbReference type="OrthoDB" id="9805604at2"/>
<dbReference type="PANTHER" id="PTHR21485:SF3">
    <property type="entry name" value="N-ACYLNEURAMINATE CYTIDYLYLTRANSFERASE"/>
    <property type="match status" value="1"/>
</dbReference>
<dbReference type="GO" id="GO:0016788">
    <property type="term" value="F:hydrolase activity, acting on ester bonds"/>
    <property type="evidence" value="ECO:0007669"/>
    <property type="project" value="InterPro"/>
</dbReference>
<evidence type="ECO:0000256" key="4">
    <source>
        <dbReference type="ARBA" id="ARBA00022723"/>
    </source>
</evidence>
<dbReference type="GO" id="GO:0046872">
    <property type="term" value="F:metal ion binding"/>
    <property type="evidence" value="ECO:0007669"/>
    <property type="project" value="UniProtKB-KW"/>
</dbReference>
<dbReference type="InterPro" id="IPR010023">
    <property type="entry name" value="KdsC_fam"/>
</dbReference>
<dbReference type="CDD" id="cd01630">
    <property type="entry name" value="HAD_KDO-like"/>
    <property type="match status" value="1"/>
</dbReference>
<dbReference type="PANTHER" id="PTHR21485">
    <property type="entry name" value="HAD SUPERFAMILY MEMBERS CMAS AND KDSC"/>
    <property type="match status" value="1"/>
</dbReference>
<organism evidence="7 8">
    <name type="scientific">Brumimicrobium glaciale</name>
    <dbReference type="NCBI Taxonomy" id="200475"/>
    <lineage>
        <taxon>Bacteria</taxon>
        <taxon>Pseudomonadati</taxon>
        <taxon>Bacteroidota</taxon>
        <taxon>Flavobacteriia</taxon>
        <taxon>Flavobacteriales</taxon>
        <taxon>Crocinitomicaceae</taxon>
        <taxon>Brumimicrobium</taxon>
    </lineage>
</organism>
<dbReference type="SFLD" id="SFLDS00003">
    <property type="entry name" value="Haloacid_Dehalogenase"/>
    <property type="match status" value="1"/>
</dbReference>